<feature type="signal peptide" evidence="1">
    <location>
        <begin position="1"/>
        <end position="19"/>
    </location>
</feature>
<evidence type="ECO:0000256" key="1">
    <source>
        <dbReference type="SAM" id="SignalP"/>
    </source>
</evidence>
<evidence type="ECO:0000313" key="2">
    <source>
        <dbReference type="EMBL" id="MBC5844009.1"/>
    </source>
</evidence>
<keyword evidence="1" id="KW-0732">Signal</keyword>
<proteinExistence type="predicted"/>
<evidence type="ECO:0008006" key="4">
    <source>
        <dbReference type="Google" id="ProtNLM"/>
    </source>
</evidence>
<dbReference type="PROSITE" id="PS51257">
    <property type="entry name" value="PROKAR_LIPOPROTEIN"/>
    <property type="match status" value="1"/>
</dbReference>
<sequence length="95" mass="10299">MKKLVLAASVVFLMFSCQSDETNLDATPAAQAISAKRSCATQDMLEIQLKNDPTLAKKLQDMELKNASAMATGKIINGVLEIPVVLSFLCDRIRA</sequence>
<dbReference type="EMBL" id="JACRUL010000009">
    <property type="protein sequence ID" value="MBC5844009.1"/>
    <property type="molecule type" value="Genomic_DNA"/>
</dbReference>
<protein>
    <recommendedName>
        <fullName evidence="4">Lipoprotein</fullName>
    </recommendedName>
</protein>
<organism evidence="2 3">
    <name type="scientific">Flavobacterium muglaense</name>
    <dbReference type="NCBI Taxonomy" id="2764716"/>
    <lineage>
        <taxon>Bacteria</taxon>
        <taxon>Pseudomonadati</taxon>
        <taxon>Bacteroidota</taxon>
        <taxon>Flavobacteriia</taxon>
        <taxon>Flavobacteriales</taxon>
        <taxon>Flavobacteriaceae</taxon>
        <taxon>Flavobacterium</taxon>
    </lineage>
</organism>
<keyword evidence="3" id="KW-1185">Reference proteome</keyword>
<evidence type="ECO:0000313" key="3">
    <source>
        <dbReference type="Proteomes" id="UP000641454"/>
    </source>
</evidence>
<name>A0A923MZP9_9FLAO</name>
<accession>A0A923MZP9</accession>
<dbReference type="RefSeq" id="WP_187017676.1">
    <property type="nucleotide sequence ID" value="NZ_JACRUK010000009.1"/>
</dbReference>
<reference evidence="2 3" key="1">
    <citation type="submission" date="2020-08" db="EMBL/GenBank/DDBJ databases">
        <title>Description of novel Flavobacterium F-392 isolate.</title>
        <authorList>
            <person name="Saticioglu I.B."/>
            <person name="Duman M."/>
            <person name="Altun S."/>
        </authorList>
    </citation>
    <scope>NUCLEOTIDE SEQUENCE [LARGE SCALE GENOMIC DNA]</scope>
    <source>
        <strain evidence="2 3">F-392</strain>
    </source>
</reference>
<comment type="caution">
    <text evidence="2">The sequence shown here is derived from an EMBL/GenBank/DDBJ whole genome shotgun (WGS) entry which is preliminary data.</text>
</comment>
<feature type="chain" id="PRO_5037641395" description="Lipoprotein" evidence="1">
    <location>
        <begin position="20"/>
        <end position="95"/>
    </location>
</feature>
<gene>
    <name evidence="2" type="ORF">H8R25_06115</name>
</gene>
<dbReference type="Proteomes" id="UP000641454">
    <property type="component" value="Unassembled WGS sequence"/>
</dbReference>
<dbReference type="AlphaFoldDB" id="A0A923MZP9"/>